<keyword evidence="4" id="KW-1133">Transmembrane helix</keyword>
<dbReference type="Proteomes" id="UP000319769">
    <property type="component" value="Unassembled WGS sequence"/>
</dbReference>
<dbReference type="Gene3D" id="3.30.420.10">
    <property type="entry name" value="Ribonuclease H-like superfamily/Ribonuclease H"/>
    <property type="match status" value="1"/>
</dbReference>
<dbReference type="RefSeq" id="WP_144746316.1">
    <property type="nucleotide sequence ID" value="NZ_VMNW02000001.1"/>
</dbReference>
<evidence type="ECO:0000259" key="5">
    <source>
        <dbReference type="SMART" id="SM00479"/>
    </source>
</evidence>
<reference evidence="6" key="1">
    <citation type="submission" date="2019-09" db="EMBL/GenBank/DDBJ databases">
        <authorList>
            <person name="Teo W.F.A."/>
            <person name="Duangmal K."/>
        </authorList>
    </citation>
    <scope>NUCLEOTIDE SEQUENCE [LARGE SCALE GENOMIC DNA]</scope>
    <source>
        <strain evidence="6">K81G1</strain>
    </source>
</reference>
<evidence type="ECO:0000256" key="4">
    <source>
        <dbReference type="SAM" id="Phobius"/>
    </source>
</evidence>
<evidence type="ECO:0000256" key="2">
    <source>
        <dbReference type="ARBA" id="ARBA00022801"/>
    </source>
</evidence>
<dbReference type="GO" id="GO:0003676">
    <property type="term" value="F:nucleic acid binding"/>
    <property type="evidence" value="ECO:0007669"/>
    <property type="project" value="InterPro"/>
</dbReference>
<dbReference type="AlphaFoldDB" id="A0A5N0VNE1"/>
<proteinExistence type="predicted"/>
<dbReference type="SUPFAM" id="SSF53098">
    <property type="entry name" value="Ribonuclease H-like"/>
    <property type="match status" value="1"/>
</dbReference>
<gene>
    <name evidence="6" type="ORF">FPZ12_001090</name>
</gene>
<keyword evidence="1" id="KW-0540">Nuclease</keyword>
<evidence type="ECO:0000313" key="6">
    <source>
        <dbReference type="EMBL" id="KAA9166824.1"/>
    </source>
</evidence>
<keyword evidence="7" id="KW-1185">Reference proteome</keyword>
<dbReference type="OrthoDB" id="190275at2"/>
<dbReference type="InterPro" id="IPR029024">
    <property type="entry name" value="TerB-like"/>
</dbReference>
<feature type="transmembrane region" description="Helical" evidence="4">
    <location>
        <begin position="428"/>
        <end position="445"/>
    </location>
</feature>
<sequence>MKPVTDLRLSASGAFPAHTTEFTALELTTTALRPGHVVELGAVRLRADGTVLDEFSTLVNPGWNVDAGPVHVHGLTRRDLDSAPAFGEALGELADLCRGTVLAMHNLPFQQEFLLAELAKAGVQLPALPGVCTAAAAGEALRLPNYQLATVAAALGIGDYPRHLALAKARTCACVVASLITTHGFALTADPRPPELPKIATGLRVINRPETPPEEPGWLSEALPRLPVTDGQPALLAYHELLAVAVTDQDLSPDEARELGALAGEAGIPVRQTHLDFVAALRQVAEDDGVITAVEARELSRIANALAVPEAVYNLRTGARTQTPARVLVLGDTVEADGLRAAVLAAGIQLAKRLTPAVSHLAVADDVPRSEPRLARARDLGIAVLDVRSAWTVLGLVNPAPTVVRVAASAPPPLPGPVGRGQLWASRVLMIAGVLVMAFALVALFGGAPFVAGLFLGAFGVAALLGGWYLSEPAAP</sequence>
<dbReference type="PANTHER" id="PTHR30231">
    <property type="entry name" value="DNA POLYMERASE III SUBUNIT EPSILON"/>
    <property type="match status" value="1"/>
</dbReference>
<keyword evidence="2" id="KW-0378">Hydrolase</keyword>
<dbReference type="CDD" id="cd06127">
    <property type="entry name" value="DEDDh"/>
    <property type="match status" value="1"/>
</dbReference>
<keyword evidence="4" id="KW-0812">Transmembrane</keyword>
<feature type="transmembrane region" description="Helical" evidence="4">
    <location>
        <begin position="451"/>
        <end position="470"/>
    </location>
</feature>
<dbReference type="SMART" id="SM00479">
    <property type="entry name" value="EXOIII"/>
    <property type="match status" value="1"/>
</dbReference>
<accession>A0A5N0VNE1</accession>
<evidence type="ECO:0000313" key="7">
    <source>
        <dbReference type="Proteomes" id="UP000319769"/>
    </source>
</evidence>
<evidence type="ECO:0000256" key="1">
    <source>
        <dbReference type="ARBA" id="ARBA00022722"/>
    </source>
</evidence>
<dbReference type="SUPFAM" id="SSF158682">
    <property type="entry name" value="TerB-like"/>
    <property type="match status" value="1"/>
</dbReference>
<comment type="caution">
    <text evidence="6">The sequence shown here is derived from an EMBL/GenBank/DDBJ whole genome shotgun (WGS) entry which is preliminary data.</text>
</comment>
<dbReference type="GO" id="GO:0005829">
    <property type="term" value="C:cytosol"/>
    <property type="evidence" value="ECO:0007669"/>
    <property type="project" value="TreeGrafter"/>
</dbReference>
<protein>
    <submittedName>
        <fullName evidence="6">3'-5' exonuclease</fullName>
    </submittedName>
</protein>
<feature type="domain" description="Exonuclease" evidence="5">
    <location>
        <begin position="21"/>
        <end position="185"/>
    </location>
</feature>
<name>A0A5N0VNE1_9PSEU</name>
<dbReference type="InterPro" id="IPR036397">
    <property type="entry name" value="RNaseH_sf"/>
</dbReference>
<keyword evidence="4" id="KW-0472">Membrane</keyword>
<organism evidence="6 7">
    <name type="scientific">Amycolatopsis acidicola</name>
    <dbReference type="NCBI Taxonomy" id="2596893"/>
    <lineage>
        <taxon>Bacteria</taxon>
        <taxon>Bacillati</taxon>
        <taxon>Actinomycetota</taxon>
        <taxon>Actinomycetes</taxon>
        <taxon>Pseudonocardiales</taxon>
        <taxon>Pseudonocardiaceae</taxon>
        <taxon>Amycolatopsis</taxon>
    </lineage>
</organism>
<evidence type="ECO:0000256" key="3">
    <source>
        <dbReference type="ARBA" id="ARBA00022839"/>
    </source>
</evidence>
<dbReference type="Pfam" id="PF00929">
    <property type="entry name" value="RNase_T"/>
    <property type="match status" value="1"/>
</dbReference>
<dbReference type="InterPro" id="IPR012337">
    <property type="entry name" value="RNaseH-like_sf"/>
</dbReference>
<dbReference type="EMBL" id="VMNW02000001">
    <property type="protein sequence ID" value="KAA9166824.1"/>
    <property type="molecule type" value="Genomic_DNA"/>
</dbReference>
<dbReference type="GO" id="GO:0008408">
    <property type="term" value="F:3'-5' exonuclease activity"/>
    <property type="evidence" value="ECO:0007669"/>
    <property type="project" value="TreeGrafter"/>
</dbReference>
<dbReference type="InterPro" id="IPR013520">
    <property type="entry name" value="Ribonucl_H"/>
</dbReference>
<keyword evidence="3 6" id="KW-0269">Exonuclease</keyword>
<dbReference type="PANTHER" id="PTHR30231:SF4">
    <property type="entry name" value="PROTEIN NEN2"/>
    <property type="match status" value="1"/>
</dbReference>